<dbReference type="HOGENOM" id="CLU_000288_7_18_1"/>
<evidence type="ECO:0000256" key="4">
    <source>
        <dbReference type="ARBA" id="ARBA00022840"/>
    </source>
</evidence>
<reference evidence="7" key="2">
    <citation type="submission" date="2015-01" db="EMBL/GenBank/DDBJ databases">
        <title>Evolutionary Origins and Diversification of the Mycorrhizal Mutualists.</title>
        <authorList>
            <consortium name="DOE Joint Genome Institute"/>
            <consortium name="Mycorrhizal Genomics Consortium"/>
            <person name="Kohler A."/>
            <person name="Kuo A."/>
            <person name="Nagy L.G."/>
            <person name="Floudas D."/>
            <person name="Copeland A."/>
            <person name="Barry K.W."/>
            <person name="Cichocki N."/>
            <person name="Veneault-Fourrey C."/>
            <person name="LaButti K."/>
            <person name="Lindquist E.A."/>
            <person name="Lipzen A."/>
            <person name="Lundell T."/>
            <person name="Morin E."/>
            <person name="Murat C."/>
            <person name="Riley R."/>
            <person name="Ohm R."/>
            <person name="Sun H."/>
            <person name="Tunlid A."/>
            <person name="Henrissat B."/>
            <person name="Grigoriev I.V."/>
            <person name="Hibbett D.S."/>
            <person name="Martin F."/>
        </authorList>
    </citation>
    <scope>NUCLEOTIDE SEQUENCE [LARGE SCALE GENOMIC DNA]</scope>
    <source>
        <strain evidence="7">F 1598</strain>
    </source>
</reference>
<dbReference type="InterPro" id="IPR011009">
    <property type="entry name" value="Kinase-like_dom_sf"/>
</dbReference>
<gene>
    <name evidence="6" type="ORF">PILCRDRAFT_812075</name>
</gene>
<keyword evidence="4" id="KW-0067">ATP-binding</keyword>
<organism evidence="6 7">
    <name type="scientific">Piloderma croceum (strain F 1598)</name>
    <dbReference type="NCBI Taxonomy" id="765440"/>
    <lineage>
        <taxon>Eukaryota</taxon>
        <taxon>Fungi</taxon>
        <taxon>Dikarya</taxon>
        <taxon>Basidiomycota</taxon>
        <taxon>Agaricomycotina</taxon>
        <taxon>Agaricomycetes</taxon>
        <taxon>Agaricomycetidae</taxon>
        <taxon>Atheliales</taxon>
        <taxon>Atheliaceae</taxon>
        <taxon>Piloderma</taxon>
    </lineage>
</organism>
<evidence type="ECO:0000256" key="2">
    <source>
        <dbReference type="ARBA" id="ARBA00022741"/>
    </source>
</evidence>
<proteinExistence type="predicted"/>
<dbReference type="AlphaFoldDB" id="A0A0C3GF79"/>
<dbReference type="Proteomes" id="UP000054166">
    <property type="component" value="Unassembled WGS sequence"/>
</dbReference>
<dbReference type="GO" id="GO:0005524">
    <property type="term" value="F:ATP binding"/>
    <property type="evidence" value="ECO:0007669"/>
    <property type="project" value="UniProtKB-KW"/>
</dbReference>
<reference evidence="6 7" key="1">
    <citation type="submission" date="2014-04" db="EMBL/GenBank/DDBJ databases">
        <authorList>
            <consortium name="DOE Joint Genome Institute"/>
            <person name="Kuo A."/>
            <person name="Tarkka M."/>
            <person name="Buscot F."/>
            <person name="Kohler A."/>
            <person name="Nagy L.G."/>
            <person name="Floudas D."/>
            <person name="Copeland A."/>
            <person name="Barry K.W."/>
            <person name="Cichocki N."/>
            <person name="Veneault-Fourrey C."/>
            <person name="LaButti K."/>
            <person name="Lindquist E.A."/>
            <person name="Lipzen A."/>
            <person name="Lundell T."/>
            <person name="Morin E."/>
            <person name="Murat C."/>
            <person name="Sun H."/>
            <person name="Tunlid A."/>
            <person name="Henrissat B."/>
            <person name="Grigoriev I.V."/>
            <person name="Hibbett D.S."/>
            <person name="Martin F."/>
            <person name="Nordberg H.P."/>
            <person name="Cantor M.N."/>
            <person name="Hua S.X."/>
        </authorList>
    </citation>
    <scope>NUCLEOTIDE SEQUENCE [LARGE SCALE GENOMIC DNA]</scope>
    <source>
        <strain evidence="6 7">F 1598</strain>
    </source>
</reference>
<dbReference type="STRING" id="765440.A0A0C3GF79"/>
<dbReference type="InterPro" id="IPR051681">
    <property type="entry name" value="Ser/Thr_Kinases-Pseudokinases"/>
</dbReference>
<dbReference type="Pfam" id="PF07714">
    <property type="entry name" value="PK_Tyr_Ser-Thr"/>
    <property type="match status" value="1"/>
</dbReference>
<dbReference type="PROSITE" id="PS50011">
    <property type="entry name" value="PROTEIN_KINASE_DOM"/>
    <property type="match status" value="1"/>
</dbReference>
<name>A0A0C3GF79_PILCF</name>
<evidence type="ECO:0000313" key="6">
    <source>
        <dbReference type="EMBL" id="KIM90339.1"/>
    </source>
</evidence>
<dbReference type="PROSITE" id="PS00108">
    <property type="entry name" value="PROTEIN_KINASE_ST"/>
    <property type="match status" value="1"/>
</dbReference>
<feature type="domain" description="Protein kinase" evidence="5">
    <location>
        <begin position="34"/>
        <end position="297"/>
    </location>
</feature>
<accession>A0A0C3GF79</accession>
<dbReference type="GO" id="GO:0004674">
    <property type="term" value="F:protein serine/threonine kinase activity"/>
    <property type="evidence" value="ECO:0007669"/>
    <property type="project" value="TreeGrafter"/>
</dbReference>
<dbReference type="PANTHER" id="PTHR44329:SF288">
    <property type="entry name" value="MITOGEN-ACTIVATED PROTEIN KINASE KINASE KINASE 20"/>
    <property type="match status" value="1"/>
</dbReference>
<protein>
    <recommendedName>
        <fullName evidence="5">Protein kinase domain-containing protein</fullName>
    </recommendedName>
</protein>
<dbReference type="InParanoid" id="A0A0C3GF79"/>
<evidence type="ECO:0000313" key="7">
    <source>
        <dbReference type="Proteomes" id="UP000054166"/>
    </source>
</evidence>
<dbReference type="PIRSF" id="PIRSF000654">
    <property type="entry name" value="Integrin-linked_kinase"/>
    <property type="match status" value="1"/>
</dbReference>
<dbReference type="EMBL" id="KN832973">
    <property type="protein sequence ID" value="KIM90339.1"/>
    <property type="molecule type" value="Genomic_DNA"/>
</dbReference>
<dbReference type="Gene3D" id="1.10.510.10">
    <property type="entry name" value="Transferase(Phosphotransferase) domain 1"/>
    <property type="match status" value="1"/>
</dbReference>
<dbReference type="SMART" id="SM00220">
    <property type="entry name" value="S_TKc"/>
    <property type="match status" value="1"/>
</dbReference>
<evidence type="ECO:0000259" key="5">
    <source>
        <dbReference type="PROSITE" id="PS50011"/>
    </source>
</evidence>
<keyword evidence="3" id="KW-0418">Kinase</keyword>
<evidence type="ECO:0000256" key="3">
    <source>
        <dbReference type="ARBA" id="ARBA00022777"/>
    </source>
</evidence>
<dbReference type="PANTHER" id="PTHR44329">
    <property type="entry name" value="SERINE/THREONINE-PROTEIN KINASE TNNI3K-RELATED"/>
    <property type="match status" value="1"/>
</dbReference>
<keyword evidence="2" id="KW-0547">Nucleotide-binding</keyword>
<dbReference type="InterPro" id="IPR000719">
    <property type="entry name" value="Prot_kinase_dom"/>
</dbReference>
<sequence length="297" mass="33487">MDVSLKHLYTRPLMKLSRTSGLYPECMTLKQVEWVGNSVIDGGGYGDIRKGLLNGQEIAVKILRVFRKSDKDSLLKEFCSEAVLWHQLNHSNVLPFYGVFRLPDDRLCLTSPWMNNGNVVHFLKSYPETKCVPLIIDIAEGLDYLHTSRPRIIHGDIKGVNILITPSRRACLADFGLATTKDSLYPVTSAASRNGTMRWLAPELLDPDINDASCVNTLASDVFAYACVCYEIFSGQLPLNEIIHDYRIIISVRKGGRPLRPSDDRSRIRGLDNEIWTIVQTCWAQDPKCRPTAHQIV</sequence>
<dbReference type="SUPFAM" id="SSF56112">
    <property type="entry name" value="Protein kinase-like (PK-like)"/>
    <property type="match status" value="1"/>
</dbReference>
<evidence type="ECO:0000256" key="1">
    <source>
        <dbReference type="ARBA" id="ARBA00022679"/>
    </source>
</evidence>
<dbReference type="OrthoDB" id="122279at2759"/>
<keyword evidence="1" id="KW-0808">Transferase</keyword>
<keyword evidence="7" id="KW-1185">Reference proteome</keyword>
<dbReference type="InterPro" id="IPR001245">
    <property type="entry name" value="Ser-Thr/Tyr_kinase_cat_dom"/>
</dbReference>
<dbReference type="InterPro" id="IPR008271">
    <property type="entry name" value="Ser/Thr_kinase_AS"/>
</dbReference>